<keyword evidence="2" id="KW-1185">Reference proteome</keyword>
<organism evidence="1 2">
    <name type="scientific">Micromonospora rubida</name>
    <dbReference type="NCBI Taxonomy" id="2697657"/>
    <lineage>
        <taxon>Bacteria</taxon>
        <taxon>Bacillati</taxon>
        <taxon>Actinomycetota</taxon>
        <taxon>Actinomycetes</taxon>
        <taxon>Micromonosporales</taxon>
        <taxon>Micromonosporaceae</taxon>
        <taxon>Micromonospora</taxon>
    </lineage>
</organism>
<proteinExistence type="predicted"/>
<reference evidence="1 2" key="1">
    <citation type="submission" date="2024-10" db="EMBL/GenBank/DDBJ databases">
        <title>The Natural Products Discovery Center: Release of the First 8490 Sequenced Strains for Exploring Actinobacteria Biosynthetic Diversity.</title>
        <authorList>
            <person name="Kalkreuter E."/>
            <person name="Kautsar S.A."/>
            <person name="Yang D."/>
            <person name="Bader C.D."/>
            <person name="Teijaro C.N."/>
            <person name="Fluegel L."/>
            <person name="Davis C.M."/>
            <person name="Simpson J.R."/>
            <person name="Lauterbach L."/>
            <person name="Steele A.D."/>
            <person name="Gui C."/>
            <person name="Meng S."/>
            <person name="Li G."/>
            <person name="Viehrig K."/>
            <person name="Ye F."/>
            <person name="Su P."/>
            <person name="Kiefer A.F."/>
            <person name="Nichols A."/>
            <person name="Cepeda A.J."/>
            <person name="Yan W."/>
            <person name="Fan B."/>
            <person name="Jiang Y."/>
            <person name="Adhikari A."/>
            <person name="Zheng C.-J."/>
            <person name="Schuster L."/>
            <person name="Cowan T.M."/>
            <person name="Smanski M.J."/>
            <person name="Chevrette M.G."/>
            <person name="De Carvalho L.P.S."/>
            <person name="Shen B."/>
        </authorList>
    </citation>
    <scope>NUCLEOTIDE SEQUENCE [LARGE SCALE GENOMIC DNA]</scope>
    <source>
        <strain evidence="1 2">NPDC021253</strain>
    </source>
</reference>
<evidence type="ECO:0008006" key="3">
    <source>
        <dbReference type="Google" id="ProtNLM"/>
    </source>
</evidence>
<dbReference type="EMBL" id="JBIRPU010000019">
    <property type="protein sequence ID" value="MFI0795636.1"/>
    <property type="molecule type" value="Genomic_DNA"/>
</dbReference>
<evidence type="ECO:0000313" key="2">
    <source>
        <dbReference type="Proteomes" id="UP001611075"/>
    </source>
</evidence>
<gene>
    <name evidence="1" type="ORF">ACH4OY_23590</name>
</gene>
<comment type="caution">
    <text evidence="1">The sequence shown here is derived from an EMBL/GenBank/DDBJ whole genome shotgun (WGS) entry which is preliminary data.</text>
</comment>
<dbReference type="Proteomes" id="UP001611075">
    <property type="component" value="Unassembled WGS sequence"/>
</dbReference>
<evidence type="ECO:0000313" key="1">
    <source>
        <dbReference type="EMBL" id="MFI0795636.1"/>
    </source>
</evidence>
<sequence>MTEPDLPPVRLVLDRSALLAYLAGSMDVAEPIHEVAQSGVRFGVPAVVAAEVLAIMDDPAERALLHRLLKRSACAVLSTWGEDWQELAYWRRFTGRADLAAVVMAVLEHDACVLTSEVKVYGDGADLPVIGFPS</sequence>
<dbReference type="RefSeq" id="WP_396683021.1">
    <property type="nucleotide sequence ID" value="NZ_JBIRPU010000019.1"/>
</dbReference>
<accession>A0ABW7SPL9</accession>
<name>A0ABW7SPL9_9ACTN</name>
<protein>
    <recommendedName>
        <fullName evidence="3">PIN domain-containing protein</fullName>
    </recommendedName>
</protein>